<dbReference type="Proteomes" id="UP000252355">
    <property type="component" value="Unassembled WGS sequence"/>
</dbReference>
<evidence type="ECO:0000259" key="1">
    <source>
        <dbReference type="Pfam" id="PF08241"/>
    </source>
</evidence>
<dbReference type="EMBL" id="QOQW01000043">
    <property type="protein sequence ID" value="RCK74615.1"/>
    <property type="molecule type" value="Genomic_DNA"/>
</dbReference>
<evidence type="ECO:0000313" key="3">
    <source>
        <dbReference type="Proteomes" id="UP000252355"/>
    </source>
</evidence>
<dbReference type="CDD" id="cd02440">
    <property type="entry name" value="AdoMet_MTases"/>
    <property type="match status" value="1"/>
</dbReference>
<gene>
    <name evidence="2" type="ORF">OZSIB_0102</name>
</gene>
<keyword evidence="2" id="KW-0808">Transferase</keyword>
<keyword evidence="2" id="KW-0489">Methyltransferase</keyword>
<accession>A0A367Z912</accession>
<dbReference type="Pfam" id="PF08241">
    <property type="entry name" value="Methyltransf_11"/>
    <property type="match status" value="1"/>
</dbReference>
<dbReference type="AlphaFoldDB" id="A0A367Z912"/>
<organism evidence="2 3">
    <name type="scientific">Candidatus Ozemobacter sibiricus</name>
    <dbReference type="NCBI Taxonomy" id="2268124"/>
    <lineage>
        <taxon>Bacteria</taxon>
        <taxon>Candidatus Ozemobacteria</taxon>
        <taxon>Candidatus Ozemobacterales</taxon>
        <taxon>Candidatus Ozemobacteraceae</taxon>
        <taxon>Candidatus Ozemobacter</taxon>
    </lineage>
</organism>
<feature type="domain" description="Methyltransferase type 11" evidence="1">
    <location>
        <begin position="46"/>
        <end position="140"/>
    </location>
</feature>
<reference evidence="2 3" key="1">
    <citation type="submission" date="2018-05" db="EMBL/GenBank/DDBJ databases">
        <title>A metagenomic window into the 2 km-deep terrestrial subsurface aquifer revealed taxonomically and functionally diverse microbial community comprising novel uncultured bacterial lineages.</title>
        <authorList>
            <person name="Kadnikov V.V."/>
            <person name="Mardanov A.V."/>
            <person name="Beletsky A.V."/>
            <person name="Banks D."/>
            <person name="Pimenov N.V."/>
            <person name="Frank Y.A."/>
            <person name="Karnachuk O.V."/>
            <person name="Ravin N.V."/>
        </authorList>
    </citation>
    <scope>NUCLEOTIDE SEQUENCE [LARGE SCALE GENOMIC DNA]</scope>
    <source>
        <strain evidence="2">BY5</strain>
    </source>
</reference>
<dbReference type="PANTHER" id="PTHR45036:SF1">
    <property type="entry name" value="METHYLTRANSFERASE LIKE 7A"/>
    <property type="match status" value="1"/>
</dbReference>
<sequence>MITSSTIRQTYDRCSSFYDLFFKPWLEFGRRQAIECLQPEPGETVLEIGVGTGLSFEFYPPDVRVIGFDYSHGMLQESKRKVATEAPCPVDLLQMDVQAMAFPDRSFDRIMAAYVLTVVPDIHQAIREILRVARPGARVVLINHLTRRQGFLARLESLLHPVFARLGLFTLDRDLLSILESFGIENLQTAPTSWLGLHHVIAFTVPRAAAGTRPSHER</sequence>
<name>A0A367Z912_9BACT</name>
<dbReference type="PANTHER" id="PTHR45036">
    <property type="entry name" value="METHYLTRANSFERASE LIKE 7B"/>
    <property type="match status" value="1"/>
</dbReference>
<proteinExistence type="predicted"/>
<dbReference type="InterPro" id="IPR052356">
    <property type="entry name" value="Thiol_S-MT"/>
</dbReference>
<dbReference type="GO" id="GO:0008757">
    <property type="term" value="F:S-adenosylmethionine-dependent methyltransferase activity"/>
    <property type="evidence" value="ECO:0007669"/>
    <property type="project" value="InterPro"/>
</dbReference>
<evidence type="ECO:0000313" key="2">
    <source>
        <dbReference type="EMBL" id="RCK74615.1"/>
    </source>
</evidence>
<dbReference type="GO" id="GO:0032259">
    <property type="term" value="P:methylation"/>
    <property type="evidence" value="ECO:0007669"/>
    <property type="project" value="UniProtKB-KW"/>
</dbReference>
<protein>
    <submittedName>
        <fullName evidence="2">Phosphatidylethanolamine N-methyltransferase</fullName>
    </submittedName>
</protein>
<comment type="caution">
    <text evidence="2">The sequence shown here is derived from an EMBL/GenBank/DDBJ whole genome shotgun (WGS) entry which is preliminary data.</text>
</comment>
<dbReference type="InterPro" id="IPR013216">
    <property type="entry name" value="Methyltransf_11"/>
</dbReference>
<dbReference type="SUPFAM" id="SSF53335">
    <property type="entry name" value="S-adenosyl-L-methionine-dependent methyltransferases"/>
    <property type="match status" value="1"/>
</dbReference>
<dbReference type="InterPro" id="IPR029063">
    <property type="entry name" value="SAM-dependent_MTases_sf"/>
</dbReference>
<dbReference type="Gene3D" id="3.40.50.150">
    <property type="entry name" value="Vaccinia Virus protein VP39"/>
    <property type="match status" value="1"/>
</dbReference>